<gene>
    <name evidence="1" type="ORF">MML48_3g00003812</name>
</gene>
<evidence type="ECO:0000313" key="2">
    <source>
        <dbReference type="Proteomes" id="UP001056778"/>
    </source>
</evidence>
<sequence length="162" mass="18927">MKRENEGIKKEMKQVSKQHMEIMEKTVKENNVVVSGFKIVTDDGNKLREEMSNMLKEHLNVDVKSKQARKLGEKTCLLELSSEDKELIMQNKSKLRRVQNERRFINEDLTNAELKMRKVIRAKAQEEREQRVGSLKLVLENSSLINGSGDGIVINERWKKWC</sequence>
<evidence type="ECO:0000313" key="1">
    <source>
        <dbReference type="EMBL" id="KAI4465057.1"/>
    </source>
</evidence>
<protein>
    <submittedName>
        <fullName evidence="1">Uncharacterized protein</fullName>
    </submittedName>
</protein>
<accession>A0ACB9TE38</accession>
<comment type="caution">
    <text evidence="1">The sequence shown here is derived from an EMBL/GenBank/DDBJ whole genome shotgun (WGS) entry which is preliminary data.</text>
</comment>
<dbReference type="Proteomes" id="UP001056778">
    <property type="component" value="Chromosome 3"/>
</dbReference>
<dbReference type="EMBL" id="CM043017">
    <property type="protein sequence ID" value="KAI4465057.1"/>
    <property type="molecule type" value="Genomic_DNA"/>
</dbReference>
<keyword evidence="2" id="KW-1185">Reference proteome</keyword>
<name>A0ACB9TE38_HOLOL</name>
<proteinExistence type="predicted"/>
<organism evidence="1 2">
    <name type="scientific">Holotrichia oblita</name>
    <name type="common">Chafer beetle</name>
    <dbReference type="NCBI Taxonomy" id="644536"/>
    <lineage>
        <taxon>Eukaryota</taxon>
        <taxon>Metazoa</taxon>
        <taxon>Ecdysozoa</taxon>
        <taxon>Arthropoda</taxon>
        <taxon>Hexapoda</taxon>
        <taxon>Insecta</taxon>
        <taxon>Pterygota</taxon>
        <taxon>Neoptera</taxon>
        <taxon>Endopterygota</taxon>
        <taxon>Coleoptera</taxon>
        <taxon>Polyphaga</taxon>
        <taxon>Scarabaeiformia</taxon>
        <taxon>Scarabaeidae</taxon>
        <taxon>Melolonthinae</taxon>
        <taxon>Holotrichia</taxon>
    </lineage>
</organism>
<reference evidence="1" key="1">
    <citation type="submission" date="2022-04" db="EMBL/GenBank/DDBJ databases">
        <title>Chromosome-scale genome assembly of Holotrichia oblita Faldermann.</title>
        <authorList>
            <person name="Rongchong L."/>
        </authorList>
    </citation>
    <scope>NUCLEOTIDE SEQUENCE</scope>
    <source>
        <strain evidence="1">81SQS9</strain>
    </source>
</reference>